<name>A0A841IJ48_9ACTN</name>
<protein>
    <submittedName>
        <fullName evidence="3">LAS superfamily LD-carboxypeptidase LdcB</fullName>
    </submittedName>
</protein>
<feature type="domain" description="D-alanyl-D-alanine carboxypeptidase-like core" evidence="2">
    <location>
        <begin position="256"/>
        <end position="364"/>
    </location>
</feature>
<dbReference type="Gene3D" id="6.10.250.3150">
    <property type="match status" value="1"/>
</dbReference>
<accession>A0A841IJ48</accession>
<dbReference type="InterPro" id="IPR009045">
    <property type="entry name" value="Zn_M74/Hedgehog-like"/>
</dbReference>
<evidence type="ECO:0000313" key="4">
    <source>
        <dbReference type="Proteomes" id="UP000536604"/>
    </source>
</evidence>
<proteinExistence type="predicted"/>
<evidence type="ECO:0000256" key="1">
    <source>
        <dbReference type="SAM" id="Coils"/>
    </source>
</evidence>
<dbReference type="CDD" id="cd14814">
    <property type="entry name" value="Peptidase_M15"/>
    <property type="match status" value="1"/>
</dbReference>
<evidence type="ECO:0000259" key="2">
    <source>
        <dbReference type="Pfam" id="PF02557"/>
    </source>
</evidence>
<dbReference type="AlphaFoldDB" id="A0A841IJ48"/>
<dbReference type="SUPFAM" id="SSF55166">
    <property type="entry name" value="Hedgehog/DD-peptidase"/>
    <property type="match status" value="1"/>
</dbReference>
<keyword evidence="3" id="KW-0121">Carboxypeptidase</keyword>
<keyword evidence="4" id="KW-1185">Reference proteome</keyword>
<dbReference type="RefSeq" id="WP_184285600.1">
    <property type="nucleotide sequence ID" value="NZ_JACHJO010000001.1"/>
</dbReference>
<keyword evidence="1" id="KW-0175">Coiled coil</keyword>
<evidence type="ECO:0000313" key="3">
    <source>
        <dbReference type="EMBL" id="MBB6118130.1"/>
    </source>
</evidence>
<sequence>MPFTSDSARSGFRVPGNGFLSACSQRVRAAQTLTLLLVTALLVVPPLPMAAAPAEASLDELREQAEAASQELEEATEAYTEREEALEEAQEELVDTIHELQQTELELNEMSEPLAQLANTLYQQPDGGLLSLVLGSFEDDLQVQSYAAKIAENNQALIQDATDLREEQIELASQAQELQTDTQLEEAELAAEVERLRELSEASMQELTTELENRGIDPDAYMAAANCDPSKASLAQGYPNGLLPSEALCLLYDDKFLRADAAVDFLELNMKYVERFGENICITSAYRDLPNQHRVYGESAPGFAAVPGTSNHGLGQAIDLGCGIQNYRSERWNWMEANGAEHGWHHPAWAKSSPFEPWHWEYSG</sequence>
<dbReference type="InterPro" id="IPR003709">
    <property type="entry name" value="VanY-like_core_dom"/>
</dbReference>
<dbReference type="Proteomes" id="UP000536604">
    <property type="component" value="Unassembled WGS sequence"/>
</dbReference>
<feature type="coiled-coil region" evidence="1">
    <location>
        <begin position="147"/>
        <end position="210"/>
    </location>
</feature>
<keyword evidence="3" id="KW-0645">Protease</keyword>
<keyword evidence="3" id="KW-0378">Hydrolase</keyword>
<dbReference type="Gene3D" id="3.30.1380.10">
    <property type="match status" value="1"/>
</dbReference>
<feature type="coiled-coil region" evidence="1">
    <location>
        <begin position="51"/>
        <end position="106"/>
    </location>
</feature>
<dbReference type="EMBL" id="JACHJO010000001">
    <property type="protein sequence ID" value="MBB6118130.1"/>
    <property type="molecule type" value="Genomic_DNA"/>
</dbReference>
<reference evidence="3 4" key="1">
    <citation type="submission" date="2020-08" db="EMBL/GenBank/DDBJ databases">
        <title>Genomic Encyclopedia of Type Strains, Phase III (KMG-III): the genomes of soil and plant-associated and newly described type strains.</title>
        <authorList>
            <person name="Whitman W."/>
        </authorList>
    </citation>
    <scope>NUCLEOTIDE SEQUENCE [LARGE SCALE GENOMIC DNA]</scope>
    <source>
        <strain evidence="3 4">CECT 8712</strain>
    </source>
</reference>
<organism evidence="3 4">
    <name type="scientific">Nocardiopsis algeriensis</name>
    <dbReference type="NCBI Taxonomy" id="1478215"/>
    <lineage>
        <taxon>Bacteria</taxon>
        <taxon>Bacillati</taxon>
        <taxon>Actinomycetota</taxon>
        <taxon>Actinomycetes</taxon>
        <taxon>Streptosporangiales</taxon>
        <taxon>Nocardiopsidaceae</taxon>
        <taxon>Nocardiopsis</taxon>
    </lineage>
</organism>
<gene>
    <name evidence="3" type="ORF">FHS13_000058</name>
</gene>
<dbReference type="GO" id="GO:0006508">
    <property type="term" value="P:proteolysis"/>
    <property type="evidence" value="ECO:0007669"/>
    <property type="project" value="InterPro"/>
</dbReference>
<dbReference type="GO" id="GO:0004180">
    <property type="term" value="F:carboxypeptidase activity"/>
    <property type="evidence" value="ECO:0007669"/>
    <property type="project" value="UniProtKB-KW"/>
</dbReference>
<comment type="caution">
    <text evidence="3">The sequence shown here is derived from an EMBL/GenBank/DDBJ whole genome shotgun (WGS) entry which is preliminary data.</text>
</comment>
<dbReference type="Pfam" id="PF02557">
    <property type="entry name" value="VanY"/>
    <property type="match status" value="1"/>
</dbReference>